<comment type="caution">
    <text evidence="1">The sequence shown here is derived from an EMBL/GenBank/DDBJ whole genome shotgun (WGS) entry which is preliminary data.</text>
</comment>
<accession>A0ABQ5KA85</accession>
<keyword evidence="2" id="KW-1185">Reference proteome</keyword>
<protein>
    <recommendedName>
        <fullName evidence="3">Retrotransposon gag domain-containing protein</fullName>
    </recommendedName>
</protein>
<proteinExistence type="predicted"/>
<evidence type="ECO:0008006" key="3">
    <source>
        <dbReference type="Google" id="ProtNLM"/>
    </source>
</evidence>
<sequence>MQAKFEYFPRLTHYGEKYFRSFKEEYETAKIVNGELKLYVCISPAIRKIYERSSGVVLRSPVGMTPSELKASEDAFIEAVSALFGNLSALDTMYALERLQLKRINESSVAGYVRRFHEIVERMDETEVLTDETLAKRFLKGIKNERFHLRMMTALEGETPSMSLVTKTIFEQQRLVQEALDDAKGVPSS</sequence>
<name>A0ABQ5KA85_9EUKA</name>
<dbReference type="Proteomes" id="UP001057375">
    <property type="component" value="Unassembled WGS sequence"/>
</dbReference>
<organism evidence="1 2">
    <name type="scientific">Aduncisulcus paluster</name>
    <dbReference type="NCBI Taxonomy" id="2918883"/>
    <lineage>
        <taxon>Eukaryota</taxon>
        <taxon>Metamonada</taxon>
        <taxon>Carpediemonas-like organisms</taxon>
        <taxon>Aduncisulcus</taxon>
    </lineage>
</organism>
<evidence type="ECO:0000313" key="1">
    <source>
        <dbReference type="EMBL" id="GKT29469.1"/>
    </source>
</evidence>
<evidence type="ECO:0000313" key="2">
    <source>
        <dbReference type="Proteomes" id="UP001057375"/>
    </source>
</evidence>
<reference evidence="1" key="1">
    <citation type="submission" date="2022-03" db="EMBL/GenBank/DDBJ databases">
        <title>Draft genome sequence of Aduncisulcus paluster, a free-living microaerophilic Fornicata.</title>
        <authorList>
            <person name="Yuyama I."/>
            <person name="Kume K."/>
            <person name="Tamura T."/>
            <person name="Inagaki Y."/>
            <person name="Hashimoto T."/>
        </authorList>
    </citation>
    <scope>NUCLEOTIDE SEQUENCE</scope>
    <source>
        <strain evidence="1">NY0171</strain>
    </source>
</reference>
<dbReference type="EMBL" id="BQXS01000859">
    <property type="protein sequence ID" value="GKT29469.1"/>
    <property type="molecule type" value="Genomic_DNA"/>
</dbReference>
<gene>
    <name evidence="1" type="ORF">ADUPG1_001198</name>
</gene>